<dbReference type="EMBL" id="NIRI02000056">
    <property type="protein sequence ID" value="KAG5443972.1"/>
    <property type="molecule type" value="Genomic_DNA"/>
</dbReference>
<reference evidence="1 2" key="1">
    <citation type="journal article" date="2018" name="Biotechnol. Adv.">
        <title>Improved genomic resources and new bioinformatic workflow for the carcinogenic parasite Clonorchis sinensis: Biotechnological implications.</title>
        <authorList>
            <person name="Wang D."/>
            <person name="Korhonen P.K."/>
            <person name="Gasser R.B."/>
            <person name="Young N.D."/>
        </authorList>
    </citation>
    <scope>NUCLEOTIDE SEQUENCE [LARGE SCALE GENOMIC DNA]</scope>
    <source>
        <strain evidence="1">Cs-k2</strain>
    </source>
</reference>
<keyword evidence="2" id="KW-1185">Reference proteome</keyword>
<name>A0A419PYI1_CLOSI</name>
<evidence type="ECO:0000313" key="2">
    <source>
        <dbReference type="Proteomes" id="UP000286415"/>
    </source>
</evidence>
<sequence length="185" mass="20931">MFYLNPNWADCDKYTNLQINLVFSGDSGESLVYGVLQLNVLHTLISRRRKVTHLTLTVSTVYKLTTLHKSTDNYGTRVAAILPRKHVTVVWTLTKGLSQTTSSRFDLLHISHCIYFYTCCNPPLSTIEPLVRIYLLNYIRTIINSGALAELTKHGLATYGQWNGAEIVHDRNTAIGCTERTSERP</sequence>
<organism evidence="1 2">
    <name type="scientific">Clonorchis sinensis</name>
    <name type="common">Chinese liver fluke</name>
    <dbReference type="NCBI Taxonomy" id="79923"/>
    <lineage>
        <taxon>Eukaryota</taxon>
        <taxon>Metazoa</taxon>
        <taxon>Spiralia</taxon>
        <taxon>Lophotrochozoa</taxon>
        <taxon>Platyhelminthes</taxon>
        <taxon>Trematoda</taxon>
        <taxon>Digenea</taxon>
        <taxon>Opisthorchiida</taxon>
        <taxon>Opisthorchiata</taxon>
        <taxon>Opisthorchiidae</taxon>
        <taxon>Clonorchis</taxon>
    </lineage>
</organism>
<proteinExistence type="predicted"/>
<dbReference type="Proteomes" id="UP000286415">
    <property type="component" value="Unassembled WGS sequence"/>
</dbReference>
<dbReference type="InParanoid" id="A0A419PYI1"/>
<gene>
    <name evidence="1" type="ORF">CSKR_103796</name>
</gene>
<comment type="caution">
    <text evidence="1">The sequence shown here is derived from an EMBL/GenBank/DDBJ whole genome shotgun (WGS) entry which is preliminary data.</text>
</comment>
<evidence type="ECO:0000313" key="1">
    <source>
        <dbReference type="EMBL" id="KAG5443972.1"/>
    </source>
</evidence>
<dbReference type="AlphaFoldDB" id="A0A419PYI1"/>
<protein>
    <submittedName>
        <fullName evidence="1">Uncharacterized protein</fullName>
    </submittedName>
</protein>
<reference evidence="1 2" key="2">
    <citation type="journal article" date="2021" name="Genomics">
        <title>High-quality reference genome for Clonorchis sinensis.</title>
        <authorList>
            <person name="Young N.D."/>
            <person name="Stroehlein A.J."/>
            <person name="Kinkar L."/>
            <person name="Wang T."/>
            <person name="Sohn W.M."/>
            <person name="Chang B.C.H."/>
            <person name="Kaur P."/>
            <person name="Weisz D."/>
            <person name="Dudchenko O."/>
            <person name="Aiden E.L."/>
            <person name="Korhonen P.K."/>
            <person name="Gasser R.B."/>
        </authorList>
    </citation>
    <scope>NUCLEOTIDE SEQUENCE [LARGE SCALE GENOMIC DNA]</scope>
    <source>
        <strain evidence="1">Cs-k2</strain>
    </source>
</reference>
<accession>A0A419PYI1</accession>